<accession>A0ABQ0INT3</accession>
<dbReference type="Gene3D" id="3.40.50.300">
    <property type="entry name" value="P-loop containing nucleotide triphosphate hydrolases"/>
    <property type="match status" value="1"/>
</dbReference>
<evidence type="ECO:0008006" key="4">
    <source>
        <dbReference type="Google" id="ProtNLM"/>
    </source>
</evidence>
<name>A0ABQ0INT3_9ACTN</name>
<protein>
    <recommendedName>
        <fullName evidence="4">ATP/GTP-binding protein</fullName>
    </recommendedName>
</protein>
<evidence type="ECO:0000313" key="3">
    <source>
        <dbReference type="Proteomes" id="UP000035021"/>
    </source>
</evidence>
<proteinExistence type="predicted"/>
<keyword evidence="1" id="KW-0472">Membrane</keyword>
<dbReference type="InterPro" id="IPR051162">
    <property type="entry name" value="T4SS_component"/>
</dbReference>
<dbReference type="InterPro" id="IPR027417">
    <property type="entry name" value="P-loop_NTPase"/>
</dbReference>
<gene>
    <name evidence="2" type="ORF">GP2_031_00260</name>
</gene>
<keyword evidence="3" id="KW-1185">Reference proteome</keyword>
<dbReference type="PANTHER" id="PTHR30121:SF6">
    <property type="entry name" value="SLR6007 PROTEIN"/>
    <property type="match status" value="1"/>
</dbReference>
<dbReference type="Gene3D" id="1.10.8.730">
    <property type="match status" value="1"/>
</dbReference>
<sequence>MTTLGVPPRHRADSAAISVEKATVPDTVRVGGVLVLTAQRYAELKLAAATKTGLAGRTARRRLATEDRRRVRAVSRVVEQGGFDVEGRDPGHRGAAGAGGGRTNIVLKMHEWRATTAQVAGGFWPFSIGASSPLLGTPLGSHLRTGQDFGCDPLSWFLAGLITAPVAFVLALNGFGKSSLVRRLALGNMAQGHTSLFLGDIKPDYAELTRANGGQVVTGGYGHQKINPLAAGALGTVLDRLSEEVVALQALTDPSDEQRKRLTTLSDLRVQVAADLRARQVATLAGLVEINRGRAVEDFEETLLSSALDILYRPESDGGRGFTGAHPPILEDLYEVIKEGNAALYEDAAVEWKEAYVEVTAPLRRSLRALVCGRLGEVLNGQTTQPLDVNAPAVCVDVSRVPQGDKKLKAALLLVCWSDGFGAVEAAHVLADAGMGPRRTFQVIIDELWQVIGSGAGIVDRVDALVRLNRSDAVSLVMITHSVADLSAFESQADANKAIGFLEKARLKFIGPVGPEELDRLSAVTQFNAAERALVTSAASTPPPSESVLQKLRNSMRVGDRAAERPRPHGQGVFLLKFGEDNRPGIAFRLNFTPLEASGAVHDTNSRFKGVTSRAGAA</sequence>
<reference evidence="2 3" key="1">
    <citation type="submission" date="2013-02" db="EMBL/GenBank/DDBJ databases">
        <title>Whole genome shotgun sequence of Gordonia paraffinivorans NBRC 108238.</title>
        <authorList>
            <person name="Isaki-Nakamura S."/>
            <person name="Hosoyama A."/>
            <person name="Tsuchikane K."/>
            <person name="Ando Y."/>
            <person name="Baba S."/>
            <person name="Ohji S."/>
            <person name="Hamada M."/>
            <person name="Tamura T."/>
            <person name="Yamazoe A."/>
            <person name="Yamazaki S."/>
            <person name="Fujita N."/>
        </authorList>
    </citation>
    <scope>NUCLEOTIDE SEQUENCE [LARGE SCALE GENOMIC DNA]</scope>
    <source>
        <strain evidence="2 3">NBRC 108238</strain>
    </source>
</reference>
<feature type="transmembrane region" description="Helical" evidence="1">
    <location>
        <begin position="154"/>
        <end position="175"/>
    </location>
</feature>
<keyword evidence="1" id="KW-1133">Transmembrane helix</keyword>
<dbReference type="SUPFAM" id="SSF52540">
    <property type="entry name" value="P-loop containing nucleoside triphosphate hydrolases"/>
    <property type="match status" value="1"/>
</dbReference>
<dbReference type="PANTHER" id="PTHR30121">
    <property type="entry name" value="UNCHARACTERIZED PROTEIN YJGR-RELATED"/>
    <property type="match status" value="1"/>
</dbReference>
<organism evidence="2 3">
    <name type="scientific">Gordonia paraffinivorans NBRC 108238</name>
    <dbReference type="NCBI Taxonomy" id="1223543"/>
    <lineage>
        <taxon>Bacteria</taxon>
        <taxon>Bacillati</taxon>
        <taxon>Actinomycetota</taxon>
        <taxon>Actinomycetes</taxon>
        <taxon>Mycobacteriales</taxon>
        <taxon>Gordoniaceae</taxon>
        <taxon>Gordonia</taxon>
    </lineage>
</organism>
<evidence type="ECO:0000313" key="2">
    <source>
        <dbReference type="EMBL" id="GAC85214.1"/>
    </source>
</evidence>
<evidence type="ECO:0000256" key="1">
    <source>
        <dbReference type="SAM" id="Phobius"/>
    </source>
</evidence>
<keyword evidence="1" id="KW-0812">Transmembrane</keyword>
<comment type="caution">
    <text evidence="2">The sequence shown here is derived from an EMBL/GenBank/DDBJ whole genome shotgun (WGS) entry which is preliminary data.</text>
</comment>
<dbReference type="Proteomes" id="UP000035021">
    <property type="component" value="Unassembled WGS sequence"/>
</dbReference>
<dbReference type="EMBL" id="BAOQ01000031">
    <property type="protein sequence ID" value="GAC85214.1"/>
    <property type="molecule type" value="Genomic_DNA"/>
</dbReference>
<dbReference type="RefSeq" id="WP_006901439.1">
    <property type="nucleotide sequence ID" value="NZ_BAOQ01000031.1"/>
</dbReference>